<feature type="transmembrane region" description="Helical" evidence="1">
    <location>
        <begin position="36"/>
        <end position="55"/>
    </location>
</feature>
<keyword evidence="1" id="KW-0472">Membrane</keyword>
<protein>
    <submittedName>
        <fullName evidence="2">Uncharacterized protein</fullName>
    </submittedName>
</protein>
<dbReference type="Proteomes" id="UP000077856">
    <property type="component" value="Chromosome"/>
</dbReference>
<dbReference type="AlphaFoldDB" id="A0A160M7E6"/>
<sequence>MLVSQLPEGRLFIIGTMDAKGDLMKKTNAKKYFKRMLFILLVSAFVYSIYINLGYRHFIKQSQERKYAHLRSIAAVGDNSAHWLEEFVQIPIEKEDEWKDELYNSWRVVNGESRSINSYLSAMSVFDMGEDAPDWNLLQYSLFRVDGFINGMTDKFLENQSYRMSKEETERIEAVITVYSSVSEELEKESVNVERLLESIKEPMLVIDDYYADALEKVDSN</sequence>
<dbReference type="eggNOG" id="ENOG5030CJF">
    <property type="taxonomic scope" value="Bacteria"/>
</dbReference>
<evidence type="ECO:0000313" key="2">
    <source>
        <dbReference type="EMBL" id="AND38133.1"/>
    </source>
</evidence>
<dbReference type="KEGG" id="bon:A361_02995"/>
<dbReference type="EMBL" id="CP015506">
    <property type="protein sequence ID" value="AND38133.1"/>
    <property type="molecule type" value="Genomic_DNA"/>
</dbReference>
<reference evidence="2 3" key="1">
    <citation type="submission" date="2016-04" db="EMBL/GenBank/DDBJ databases">
        <title>Complete genome sequence of Bacillus oceanisediminis strain 2691.</title>
        <authorList>
            <person name="Jeong H."/>
            <person name="Kim H.J."/>
            <person name="Lee D.-W."/>
        </authorList>
    </citation>
    <scope>NUCLEOTIDE SEQUENCE [LARGE SCALE GENOMIC DNA]</scope>
    <source>
        <strain evidence="2 3">2691</strain>
    </source>
</reference>
<evidence type="ECO:0000313" key="3">
    <source>
        <dbReference type="Proteomes" id="UP000077856"/>
    </source>
</evidence>
<name>A0A160M7E6_9BACI</name>
<keyword evidence="1" id="KW-0812">Transmembrane</keyword>
<evidence type="ECO:0000256" key="1">
    <source>
        <dbReference type="SAM" id="Phobius"/>
    </source>
</evidence>
<organism evidence="2 3">
    <name type="scientific">Cytobacillus oceanisediminis 2691</name>
    <dbReference type="NCBI Taxonomy" id="1196031"/>
    <lineage>
        <taxon>Bacteria</taxon>
        <taxon>Bacillati</taxon>
        <taxon>Bacillota</taxon>
        <taxon>Bacilli</taxon>
        <taxon>Bacillales</taxon>
        <taxon>Bacillaceae</taxon>
        <taxon>Cytobacillus</taxon>
    </lineage>
</organism>
<proteinExistence type="predicted"/>
<gene>
    <name evidence="2" type="ORF">A361_02995</name>
</gene>
<accession>A0A160M7E6</accession>
<keyword evidence="1" id="KW-1133">Transmembrane helix</keyword>